<dbReference type="Proteomes" id="UP000016930">
    <property type="component" value="Unassembled WGS sequence"/>
</dbReference>
<evidence type="ECO:0000256" key="6">
    <source>
        <dbReference type="SAM" id="SignalP"/>
    </source>
</evidence>
<evidence type="ECO:0000256" key="5">
    <source>
        <dbReference type="ARBA" id="ARBA00023239"/>
    </source>
</evidence>
<organism evidence="7 8">
    <name type="scientific">Ceriporiopsis subvermispora (strain B)</name>
    <name type="common">White-rot fungus</name>
    <name type="synonym">Gelatoporia subvermispora</name>
    <dbReference type="NCBI Taxonomy" id="914234"/>
    <lineage>
        <taxon>Eukaryota</taxon>
        <taxon>Fungi</taxon>
        <taxon>Dikarya</taxon>
        <taxon>Basidiomycota</taxon>
        <taxon>Agaricomycotina</taxon>
        <taxon>Agaricomycetes</taxon>
        <taxon>Polyporales</taxon>
        <taxon>Gelatoporiaceae</taxon>
        <taxon>Gelatoporia</taxon>
    </lineage>
</organism>
<evidence type="ECO:0000313" key="8">
    <source>
        <dbReference type="Proteomes" id="UP000016930"/>
    </source>
</evidence>
<keyword evidence="4" id="KW-1015">Disulfide bond</keyword>
<dbReference type="GO" id="GO:0003723">
    <property type="term" value="F:RNA binding"/>
    <property type="evidence" value="ECO:0007669"/>
    <property type="project" value="InterPro"/>
</dbReference>
<dbReference type="Pfam" id="PF00545">
    <property type="entry name" value="Ribonuclease"/>
    <property type="match status" value="1"/>
</dbReference>
<sequence>MFKQLFLVLAAAICTVSASPVTSLNCGGTIYQIPSVQRNLAEGVRLQQLGQTIPSGDSGSAVYPHKYNDLDGLNLAKSCARQLWDFPLVKGAKAFGRFDHAGPDRVVFLETGVYCASITHIGASNPNGFALCRNV</sequence>
<dbReference type="HOGENOM" id="CLU_111658_4_0_1"/>
<dbReference type="InterPro" id="IPR016191">
    <property type="entry name" value="Ribonuclease/ribotoxin"/>
</dbReference>
<keyword evidence="1" id="KW-0540">Nuclease</keyword>
<evidence type="ECO:0000256" key="4">
    <source>
        <dbReference type="ARBA" id="ARBA00023157"/>
    </source>
</evidence>
<dbReference type="EMBL" id="KB445803">
    <property type="protein sequence ID" value="EMD34465.1"/>
    <property type="molecule type" value="Genomic_DNA"/>
</dbReference>
<name>M2QQM8_CERS8</name>
<dbReference type="PANTHER" id="PTHR42104:SF1">
    <property type="entry name" value="EXTRACELLULAR GUANYL-SPECIFIC RIBONUCLEASE RNTA (AFU_ORTHOLOGUE AFUA_4G03230)"/>
    <property type="match status" value="1"/>
</dbReference>
<dbReference type="OrthoDB" id="5425539at2759"/>
<dbReference type="SUPFAM" id="SSF53933">
    <property type="entry name" value="Microbial ribonucleases"/>
    <property type="match status" value="1"/>
</dbReference>
<keyword evidence="2" id="KW-0255">Endonuclease</keyword>
<dbReference type="Gene3D" id="3.10.450.30">
    <property type="entry name" value="Microbial ribonucleases"/>
    <property type="match status" value="1"/>
</dbReference>
<evidence type="ECO:0000256" key="2">
    <source>
        <dbReference type="ARBA" id="ARBA00022759"/>
    </source>
</evidence>
<evidence type="ECO:0000256" key="3">
    <source>
        <dbReference type="ARBA" id="ARBA00022801"/>
    </source>
</evidence>
<feature type="chain" id="PRO_5004023183" evidence="6">
    <location>
        <begin position="19"/>
        <end position="135"/>
    </location>
</feature>
<gene>
    <name evidence="7" type="ORF">CERSUDRAFT_97718</name>
</gene>
<evidence type="ECO:0000256" key="1">
    <source>
        <dbReference type="ARBA" id="ARBA00022722"/>
    </source>
</evidence>
<feature type="signal peptide" evidence="6">
    <location>
        <begin position="1"/>
        <end position="18"/>
    </location>
</feature>
<dbReference type="GO" id="GO:0004521">
    <property type="term" value="F:RNA endonuclease activity"/>
    <property type="evidence" value="ECO:0007669"/>
    <property type="project" value="InterPro"/>
</dbReference>
<dbReference type="AlphaFoldDB" id="M2QQM8"/>
<keyword evidence="6" id="KW-0732">Signal</keyword>
<dbReference type="PANTHER" id="PTHR42104">
    <property type="entry name" value="EXTRACELLULAR GUANYL-SPECIFIC RIBONUCLEASE RNTA (AFU_ORTHOLOGUE AFUA_4G03230)"/>
    <property type="match status" value="1"/>
</dbReference>
<dbReference type="InterPro" id="IPR000026">
    <property type="entry name" value="N1-like"/>
</dbReference>
<keyword evidence="5" id="KW-0456">Lyase</keyword>
<dbReference type="GO" id="GO:0016829">
    <property type="term" value="F:lyase activity"/>
    <property type="evidence" value="ECO:0007669"/>
    <property type="project" value="UniProtKB-KW"/>
</dbReference>
<keyword evidence="8" id="KW-1185">Reference proteome</keyword>
<protein>
    <submittedName>
        <fullName evidence="7">Uncharacterized protein</fullName>
    </submittedName>
</protein>
<reference evidence="7 8" key="1">
    <citation type="journal article" date="2012" name="Proc. Natl. Acad. Sci. U.S.A.">
        <title>Comparative genomics of Ceriporiopsis subvermispora and Phanerochaete chrysosporium provide insight into selective ligninolysis.</title>
        <authorList>
            <person name="Fernandez-Fueyo E."/>
            <person name="Ruiz-Duenas F.J."/>
            <person name="Ferreira P."/>
            <person name="Floudas D."/>
            <person name="Hibbett D.S."/>
            <person name="Canessa P."/>
            <person name="Larrondo L.F."/>
            <person name="James T.Y."/>
            <person name="Seelenfreund D."/>
            <person name="Lobos S."/>
            <person name="Polanco R."/>
            <person name="Tello M."/>
            <person name="Honda Y."/>
            <person name="Watanabe T."/>
            <person name="Watanabe T."/>
            <person name="Ryu J.S."/>
            <person name="Kubicek C.P."/>
            <person name="Schmoll M."/>
            <person name="Gaskell J."/>
            <person name="Hammel K.E."/>
            <person name="St John F.J."/>
            <person name="Vanden Wymelenberg A."/>
            <person name="Sabat G."/>
            <person name="Splinter BonDurant S."/>
            <person name="Syed K."/>
            <person name="Yadav J.S."/>
            <person name="Doddapaneni H."/>
            <person name="Subramanian V."/>
            <person name="Lavin J.L."/>
            <person name="Oguiza J.A."/>
            <person name="Perez G."/>
            <person name="Pisabarro A.G."/>
            <person name="Ramirez L."/>
            <person name="Santoyo F."/>
            <person name="Master E."/>
            <person name="Coutinho P.M."/>
            <person name="Henrissat B."/>
            <person name="Lombard V."/>
            <person name="Magnuson J.K."/>
            <person name="Kuees U."/>
            <person name="Hori C."/>
            <person name="Igarashi K."/>
            <person name="Samejima M."/>
            <person name="Held B.W."/>
            <person name="Barry K.W."/>
            <person name="LaButti K.M."/>
            <person name="Lapidus A."/>
            <person name="Lindquist E.A."/>
            <person name="Lucas S.M."/>
            <person name="Riley R."/>
            <person name="Salamov A.A."/>
            <person name="Hoffmeister D."/>
            <person name="Schwenk D."/>
            <person name="Hadar Y."/>
            <person name="Yarden O."/>
            <person name="de Vries R.P."/>
            <person name="Wiebenga A."/>
            <person name="Stenlid J."/>
            <person name="Eastwood D."/>
            <person name="Grigoriev I.V."/>
            <person name="Berka R.M."/>
            <person name="Blanchette R.A."/>
            <person name="Kersten P."/>
            <person name="Martinez A.T."/>
            <person name="Vicuna R."/>
            <person name="Cullen D."/>
        </authorList>
    </citation>
    <scope>NUCLEOTIDE SEQUENCE [LARGE SCALE GENOMIC DNA]</scope>
    <source>
        <strain evidence="7 8">B</strain>
    </source>
</reference>
<accession>M2QQM8</accession>
<keyword evidence="3" id="KW-0378">Hydrolase</keyword>
<proteinExistence type="predicted"/>
<evidence type="ECO:0000313" key="7">
    <source>
        <dbReference type="EMBL" id="EMD34465.1"/>
    </source>
</evidence>
<dbReference type="GO" id="GO:0016787">
    <property type="term" value="F:hydrolase activity"/>
    <property type="evidence" value="ECO:0007669"/>
    <property type="project" value="UniProtKB-KW"/>
</dbReference>